<dbReference type="PIRSF" id="PIRSF028304">
    <property type="entry name" value="UCP028304"/>
    <property type="match status" value="1"/>
</dbReference>
<reference evidence="2" key="1">
    <citation type="submission" date="2017-01" db="EMBL/GenBank/DDBJ databases">
        <title>Genome Analysis of Deinococcus marmoris KOPRI26562.</title>
        <authorList>
            <person name="Kim J.H."/>
            <person name="Oh H.-M."/>
        </authorList>
    </citation>
    <scope>NUCLEOTIDE SEQUENCE [LARGE SCALE GENOMIC DNA]</scope>
    <source>
        <strain evidence="2">PAMC 26633</strain>
    </source>
</reference>
<evidence type="ECO:0000313" key="2">
    <source>
        <dbReference type="Proteomes" id="UP000214720"/>
    </source>
</evidence>
<dbReference type="Proteomes" id="UP000214720">
    <property type="component" value="Unassembled WGS sequence"/>
</dbReference>
<dbReference type="Pfam" id="PF05947">
    <property type="entry name" value="T6SS_TssF"/>
    <property type="match status" value="1"/>
</dbReference>
<gene>
    <name evidence="1" type="ORF">BSU04_11995</name>
</gene>
<accession>A0A226X534</accession>
<dbReference type="OrthoDB" id="9763676at2"/>
<organism evidence="1 2">
    <name type="scientific">Caballeronia sordidicola</name>
    <name type="common">Burkholderia sordidicola</name>
    <dbReference type="NCBI Taxonomy" id="196367"/>
    <lineage>
        <taxon>Bacteria</taxon>
        <taxon>Pseudomonadati</taxon>
        <taxon>Pseudomonadota</taxon>
        <taxon>Betaproteobacteria</taxon>
        <taxon>Burkholderiales</taxon>
        <taxon>Burkholderiaceae</taxon>
        <taxon>Caballeronia</taxon>
    </lineage>
</organism>
<evidence type="ECO:0000313" key="1">
    <source>
        <dbReference type="EMBL" id="OXC78463.1"/>
    </source>
</evidence>
<comment type="caution">
    <text evidence="1">The sequence shown here is derived from an EMBL/GenBank/DDBJ whole genome shotgun (WGS) entry which is preliminary data.</text>
</comment>
<dbReference type="PANTHER" id="PTHR35370">
    <property type="entry name" value="CYTOPLASMIC PROTEIN-RELATED-RELATED"/>
    <property type="match status" value="1"/>
</dbReference>
<dbReference type="PANTHER" id="PTHR35370:SF1">
    <property type="entry name" value="TYPE VI SECRETION SYSTEM COMPONENT TSSF1"/>
    <property type="match status" value="1"/>
</dbReference>
<name>A0A226X534_CABSO</name>
<protein>
    <submittedName>
        <fullName evidence="1">Protein ImpG/VasA</fullName>
    </submittedName>
</protein>
<dbReference type="InterPro" id="IPR010272">
    <property type="entry name" value="T6SS_TssF"/>
</dbReference>
<dbReference type="RefSeq" id="WP_089160691.1">
    <property type="nucleotide sequence ID" value="NZ_MTHB01000063.1"/>
</dbReference>
<proteinExistence type="predicted"/>
<dbReference type="AlphaFoldDB" id="A0A226X534"/>
<dbReference type="EMBL" id="MTHB01000063">
    <property type="protein sequence ID" value="OXC78463.1"/>
    <property type="molecule type" value="Genomic_DNA"/>
</dbReference>
<dbReference type="NCBIfam" id="TIGR03359">
    <property type="entry name" value="VI_chp_6"/>
    <property type="match status" value="1"/>
</dbReference>
<sequence length="624" mass="68435">MDARLLDYYERELAYLRELGGEFAAAFPKAAGHLGMQGGAVSDPYVERLLEGFSFLSARIHLKMDAEFPRFTQRLLDIVYPNYLAPLPSMAIVAMQPNLREGSLLAGYTLPTGTPMRAGLSPGEQTPCEFRTAHEVTLWPLTLSEIRMGGRPVDLPLARMNDGAQVRGALRLRLDTTFLAKVGELPIERLGFFLSGPETQAFRLLERILGDTVGVVCHPASPSASGGESTLLAPDAIRHEGFDATQALLPHTSHAFQGYRLLHEYFAFPARYLFFSIGDLRPALQRISGDAFVLTILFKTSDPELERSVDLRSLALHCTPAINLFPKRTDRIAVSTRQHEHHLVVDRTRPLDYEVHSVAEVTGHEQQHGRSLAFRPLYGALGATAEDHGRYFSTRREPRVIPAQGRRAPRSGYVGSELFVSLVDQHDAPFPEALRHIGAATLCTNRDLPLSMPLDSASDFTLRISAPVTAIKAIRGPTSPRAAIAENDTTWRLIGHLGLNYLTLADLDASSGAKALRELLGLYAGAAVPGALAQIEGIRAVTVEAVTRQLPQPGPLMFGRGVAVSLLIDELAFAGASPWLFGAVMEQFFARHVSLNSFSELVLVTLQRGEIRRWPARIGRRPTA</sequence>